<dbReference type="Gene3D" id="1.10.357.10">
    <property type="entry name" value="Tetracycline Repressor, domain 2"/>
    <property type="match status" value="1"/>
</dbReference>
<feature type="domain" description="Ubiquinone biosynthesis protein COQ9 HTH" evidence="12">
    <location>
        <begin position="100"/>
        <end position="128"/>
    </location>
</feature>
<feature type="domain" description="COQ9 C-terminal" evidence="11">
    <location>
        <begin position="215"/>
        <end position="284"/>
    </location>
</feature>
<dbReference type="Pfam" id="PF08511">
    <property type="entry name" value="COQ9"/>
    <property type="match status" value="1"/>
</dbReference>
<dbReference type="Pfam" id="PF21392">
    <property type="entry name" value="COQ9_N"/>
    <property type="match status" value="1"/>
</dbReference>
<comment type="caution">
    <text evidence="13">The sequence shown here is derived from an EMBL/GenBank/DDBJ whole genome shotgun (WGS) entry which is preliminary data.</text>
</comment>
<evidence type="ECO:0000256" key="4">
    <source>
        <dbReference type="ARBA" id="ARBA00022688"/>
    </source>
</evidence>
<feature type="compositionally biased region" description="Basic and acidic residues" evidence="10">
    <location>
        <begin position="68"/>
        <end position="95"/>
    </location>
</feature>
<reference evidence="13 14" key="1">
    <citation type="submission" date="2024-02" db="EMBL/GenBank/DDBJ databases">
        <authorList>
            <person name="Daric V."/>
            <person name="Darras S."/>
        </authorList>
    </citation>
    <scope>NUCLEOTIDE SEQUENCE [LARGE SCALE GENOMIC DNA]</scope>
</reference>
<evidence type="ECO:0000256" key="3">
    <source>
        <dbReference type="ARBA" id="ARBA00010766"/>
    </source>
</evidence>
<dbReference type="Proteomes" id="UP001642483">
    <property type="component" value="Unassembled WGS sequence"/>
</dbReference>
<comment type="subcellular location">
    <subcellularLocation>
        <location evidence="1 9">Mitochondrion</location>
    </subcellularLocation>
</comment>
<dbReference type="NCBIfam" id="TIGR02396">
    <property type="entry name" value="diverge_rpsU"/>
    <property type="match status" value="1"/>
</dbReference>
<evidence type="ECO:0000256" key="10">
    <source>
        <dbReference type="SAM" id="MobiDB-lite"/>
    </source>
</evidence>
<gene>
    <name evidence="13" type="ORF">CVLEPA_LOCUS6978</name>
</gene>
<keyword evidence="7 9" id="KW-0496">Mitochondrion</keyword>
<dbReference type="InterPro" id="IPR013718">
    <property type="entry name" value="COQ9_C"/>
</dbReference>
<feature type="region of interest" description="Disordered" evidence="10">
    <location>
        <begin position="46"/>
        <end position="95"/>
    </location>
</feature>
<evidence type="ECO:0000256" key="2">
    <source>
        <dbReference type="ARBA" id="ARBA00004749"/>
    </source>
</evidence>
<dbReference type="EMBL" id="CAWYQH010000046">
    <property type="protein sequence ID" value="CAK8677618.1"/>
    <property type="molecule type" value="Genomic_DNA"/>
</dbReference>
<comment type="pathway">
    <text evidence="2 9">Cofactor biosynthesis; ubiquinone biosynthesis.</text>
</comment>
<sequence length="320" mass="36182">MTDVARPLSTVSSKSWNLQKTAAPPVCSPCTRKTVLTWIIRQYSMNNDSSDEQQSPTGDSSTSNNESNSHKNSEQAEGTTDQKDNTQDEFHTDNADDTVDIKTKILDNALDFVHEYKWSRKAISSGAEAAGLAGVSEGMFKGGGEDLVLHFVRQSNIRLQHFMKESVKRQDEEGEKMKSSEFIRKAIEFRLRLIVPYMDNWSDAMGVLLRPNVLPKSAEELAMMVDDIWFYAGDKSSDFSWYTKRGMLAKLYGSTQLFMLMDQSPDFKDTWEFLDRRLDDIKNIAEISQSISTTADAMFQAAFSSATILKNILGFPDRKR</sequence>
<organism evidence="13 14">
    <name type="scientific">Clavelina lepadiformis</name>
    <name type="common">Light-bulb sea squirt</name>
    <name type="synonym">Ascidia lepadiformis</name>
    <dbReference type="NCBI Taxonomy" id="159417"/>
    <lineage>
        <taxon>Eukaryota</taxon>
        <taxon>Metazoa</taxon>
        <taxon>Chordata</taxon>
        <taxon>Tunicata</taxon>
        <taxon>Ascidiacea</taxon>
        <taxon>Aplousobranchia</taxon>
        <taxon>Clavelinidae</taxon>
        <taxon>Clavelina</taxon>
    </lineage>
</organism>
<keyword evidence="14" id="KW-1185">Reference proteome</keyword>
<keyword evidence="4 9" id="KW-0831">Ubiquinone biosynthesis</keyword>
<dbReference type="InterPro" id="IPR048674">
    <property type="entry name" value="COQ9_HTH"/>
</dbReference>
<evidence type="ECO:0000259" key="11">
    <source>
        <dbReference type="Pfam" id="PF08511"/>
    </source>
</evidence>
<evidence type="ECO:0000259" key="12">
    <source>
        <dbReference type="Pfam" id="PF21392"/>
    </source>
</evidence>
<protein>
    <recommendedName>
        <fullName evidence="9">Ubiquinone biosynthesis protein</fullName>
    </recommendedName>
</protein>
<name>A0ABP0FD35_CLALP</name>
<evidence type="ECO:0000256" key="8">
    <source>
        <dbReference type="ARBA" id="ARBA00062895"/>
    </source>
</evidence>
<keyword evidence="5" id="KW-0809">Transit peptide</keyword>
<evidence type="ECO:0000256" key="9">
    <source>
        <dbReference type="RuleBase" id="RU366063"/>
    </source>
</evidence>
<comment type="similarity">
    <text evidence="3 9">Belongs to the COQ9 family.</text>
</comment>
<dbReference type="PANTHER" id="PTHR21427">
    <property type="entry name" value="UBIQUINONE BIOSYNTHESIS PROTEIN COQ9, MITOCHONDRIAL"/>
    <property type="match status" value="1"/>
</dbReference>
<dbReference type="InterPro" id="IPR012762">
    <property type="entry name" value="Ubiq_biosynth_COQ9"/>
</dbReference>
<evidence type="ECO:0000313" key="14">
    <source>
        <dbReference type="Proteomes" id="UP001642483"/>
    </source>
</evidence>
<proteinExistence type="inferred from homology"/>
<keyword evidence="6 9" id="KW-0446">Lipid-binding</keyword>
<evidence type="ECO:0000313" key="13">
    <source>
        <dbReference type="EMBL" id="CAK8677618.1"/>
    </source>
</evidence>
<evidence type="ECO:0000256" key="1">
    <source>
        <dbReference type="ARBA" id="ARBA00004173"/>
    </source>
</evidence>
<evidence type="ECO:0000256" key="6">
    <source>
        <dbReference type="ARBA" id="ARBA00023121"/>
    </source>
</evidence>
<evidence type="ECO:0000256" key="7">
    <source>
        <dbReference type="ARBA" id="ARBA00023128"/>
    </source>
</evidence>
<comment type="function">
    <text evidence="9">Membrane-associated protein that warps the membrane surface to access and bind aromatic isoprenes with high specificity, including ubiquinone (CoQ) isoprene intermediates and presents them directly to Coq7, therefore facilitating the Coq7-mediated hydroxylase step. Participates in the biosynthesis of coenzyme Q, also named ubiquinone, an essential lipid-soluble electron transporter for aerobic cellular respiration.</text>
</comment>
<evidence type="ECO:0000256" key="5">
    <source>
        <dbReference type="ARBA" id="ARBA00022946"/>
    </source>
</evidence>
<accession>A0ABP0FD35</accession>
<dbReference type="PANTHER" id="PTHR21427:SF19">
    <property type="entry name" value="UBIQUINONE BIOSYNTHESIS PROTEIN COQ9, MITOCHONDRIAL"/>
    <property type="match status" value="1"/>
</dbReference>
<feature type="compositionally biased region" description="Polar residues" evidence="10">
    <location>
        <begin position="46"/>
        <end position="59"/>
    </location>
</feature>
<comment type="subunit">
    <text evidence="8">Homodimer. Heterodimer; two heterodimers of COQ7:COQ9 come together on the same side of the lipid pseudo-bilayer and form a curved tetramer with a hydrophobic surface suitable for membrane interaction. These two tetramers assemble into a soluble octamer with a pseudo-bilayer of lipids captured within. Interacts with COQ7; this interaction allows ubiquinone (CoQ) isoprene intermediates presentation to COQ7 and facilitates the COQ7-mediated hydroxylase step.</text>
</comment>